<dbReference type="OrthoDB" id="6495301at2759"/>
<dbReference type="PANTHER" id="PTHR48081">
    <property type="entry name" value="AB HYDROLASE SUPERFAMILY PROTEIN C4A8.06C"/>
    <property type="match status" value="1"/>
</dbReference>
<evidence type="ECO:0000313" key="5">
    <source>
        <dbReference type="EMBL" id="KAA1068566.1"/>
    </source>
</evidence>
<dbReference type="GO" id="GO:0016787">
    <property type="term" value="F:hydrolase activity"/>
    <property type="evidence" value="ECO:0007669"/>
    <property type="project" value="UniProtKB-KW"/>
</dbReference>
<organism evidence="6 7">
    <name type="scientific">Puccinia graminis f. sp. tritici</name>
    <dbReference type="NCBI Taxonomy" id="56615"/>
    <lineage>
        <taxon>Eukaryota</taxon>
        <taxon>Fungi</taxon>
        <taxon>Dikarya</taxon>
        <taxon>Basidiomycota</taxon>
        <taxon>Pucciniomycotina</taxon>
        <taxon>Pucciniomycetes</taxon>
        <taxon>Pucciniales</taxon>
        <taxon>Pucciniaceae</taxon>
        <taxon>Puccinia</taxon>
    </lineage>
</organism>
<dbReference type="EMBL" id="VDEP01000505">
    <property type="protein sequence ID" value="KAA1068566.1"/>
    <property type="molecule type" value="Genomic_DNA"/>
</dbReference>
<keyword evidence="1" id="KW-0378">Hydrolase</keyword>
<comment type="caution">
    <text evidence="6">The sequence shown here is derived from an EMBL/GenBank/DDBJ whole genome shotgun (WGS) entry which is preliminary data.</text>
</comment>
<dbReference type="Proteomes" id="UP000324748">
    <property type="component" value="Unassembled WGS sequence"/>
</dbReference>
<feature type="domain" description="BD-FAE-like" evidence="4">
    <location>
        <begin position="202"/>
        <end position="430"/>
    </location>
</feature>
<keyword evidence="3" id="KW-0812">Transmembrane</keyword>
<keyword evidence="3" id="KW-1133">Transmembrane helix</keyword>
<dbReference type="PANTHER" id="PTHR48081:SF33">
    <property type="entry name" value="KYNURENINE FORMAMIDASE"/>
    <property type="match status" value="1"/>
</dbReference>
<evidence type="ECO:0000256" key="3">
    <source>
        <dbReference type="SAM" id="Phobius"/>
    </source>
</evidence>
<feature type="region of interest" description="Disordered" evidence="2">
    <location>
        <begin position="434"/>
        <end position="467"/>
    </location>
</feature>
<feature type="compositionally biased region" description="Low complexity" evidence="2">
    <location>
        <begin position="434"/>
        <end position="455"/>
    </location>
</feature>
<dbReference type="InterPro" id="IPR029058">
    <property type="entry name" value="AB_hydrolase_fold"/>
</dbReference>
<dbReference type="EMBL" id="VSWC01000041">
    <property type="protein sequence ID" value="KAA1104364.1"/>
    <property type="molecule type" value="Genomic_DNA"/>
</dbReference>
<proteinExistence type="predicted"/>
<evidence type="ECO:0000313" key="8">
    <source>
        <dbReference type="Proteomes" id="UP000325313"/>
    </source>
</evidence>
<dbReference type="Gene3D" id="3.40.50.1820">
    <property type="entry name" value="alpha/beta hydrolase"/>
    <property type="match status" value="1"/>
</dbReference>
<dbReference type="Proteomes" id="UP000325313">
    <property type="component" value="Unassembled WGS sequence"/>
</dbReference>
<keyword evidence="7" id="KW-1185">Reference proteome</keyword>
<evidence type="ECO:0000313" key="7">
    <source>
        <dbReference type="Proteomes" id="UP000324748"/>
    </source>
</evidence>
<feature type="compositionally biased region" description="Basic and acidic residues" evidence="2">
    <location>
        <begin position="456"/>
        <end position="465"/>
    </location>
</feature>
<accession>A0A5B0PUM1</accession>
<reference evidence="7 8" key="1">
    <citation type="submission" date="2019-05" db="EMBL/GenBank/DDBJ databases">
        <title>Emergence of the Ug99 lineage of the wheat stem rust pathogen through somatic hybridization.</title>
        <authorList>
            <person name="Li F."/>
            <person name="Upadhyaya N.M."/>
            <person name="Sperschneider J."/>
            <person name="Matny O."/>
            <person name="Nguyen-Phuc H."/>
            <person name="Mago R."/>
            <person name="Raley C."/>
            <person name="Miller M.E."/>
            <person name="Silverstein K.A.T."/>
            <person name="Henningsen E."/>
            <person name="Hirsch C.D."/>
            <person name="Visser B."/>
            <person name="Pretorius Z.A."/>
            <person name="Steffenson B.J."/>
            <person name="Schwessinger B."/>
            <person name="Dodds P.N."/>
            <person name="Figueroa M."/>
        </authorList>
    </citation>
    <scope>NUCLEOTIDE SEQUENCE [LARGE SCALE GENOMIC DNA]</scope>
    <source>
        <strain evidence="6">21-0</strain>
        <strain evidence="5 8">Ug99</strain>
    </source>
</reference>
<dbReference type="Pfam" id="PF20434">
    <property type="entry name" value="BD-FAE"/>
    <property type="match status" value="1"/>
</dbReference>
<dbReference type="InterPro" id="IPR050300">
    <property type="entry name" value="GDXG_lipolytic_enzyme"/>
</dbReference>
<evidence type="ECO:0000256" key="1">
    <source>
        <dbReference type="ARBA" id="ARBA00022801"/>
    </source>
</evidence>
<evidence type="ECO:0000313" key="6">
    <source>
        <dbReference type="EMBL" id="KAA1104364.1"/>
    </source>
</evidence>
<feature type="transmembrane region" description="Helical" evidence="3">
    <location>
        <begin position="55"/>
        <end position="80"/>
    </location>
</feature>
<keyword evidence="3" id="KW-0472">Membrane</keyword>
<dbReference type="AlphaFoldDB" id="A0A5B0PUM1"/>
<sequence>MSIEEQNNNNLPPSSSEEQEQQEQDYYYYYQQQQQQQAVLPITPVQRPSLIRWMLCLLVPALLLCSILSPLSLFLSLFPITLIFGLPIWISSTLLLCLSLAWIPYLLFAQEDRPTQTSILLPLSPLKILRIINTLIKHAIILLRSNWLELILDYSYRKIIVLGRNNSPRSSRPTIVCRDLIYAYSDDHHEHRPATRKSNQRLDVYLPTTSSSAGLAPVFLFIHPGGWRWFEKSLFLQIGLRFRRLGFCVVVPDFTQFPDGRCQDSVRDIRCVLRWVASSIREYGGDPERIFVAGHGSGAHLSMLTVVRSAIGRSLALQAYPSSVPPIFQQQQQEEEEALPMIEGMILLSGIYDPINQLRDEARAGWLDILASRRALGPSHPSSLANSPAHLLHHALPFLEPRYLPAKFLIIHGGEDKNVPILQSHFLSTLLSTLTHPTHSSPSSPSSPSPSSSSESSHDSHESYNKHRGKIQVTFKPLKELDHLAALFALMIGDYSPPPTTTTTTTNGNPHSVPLGPPYSSIIVQQILKLVG</sequence>
<evidence type="ECO:0000256" key="2">
    <source>
        <dbReference type="SAM" id="MobiDB-lite"/>
    </source>
</evidence>
<gene>
    <name evidence="6" type="ORF">PGT21_020818</name>
    <name evidence="5" type="ORF">PGTUg99_031744</name>
</gene>
<name>A0A5B0PUM1_PUCGR</name>
<dbReference type="InterPro" id="IPR049492">
    <property type="entry name" value="BD-FAE-like_dom"/>
</dbReference>
<dbReference type="SUPFAM" id="SSF53474">
    <property type="entry name" value="alpha/beta-Hydrolases"/>
    <property type="match status" value="1"/>
</dbReference>
<protein>
    <recommendedName>
        <fullName evidence="4">BD-FAE-like domain-containing protein</fullName>
    </recommendedName>
</protein>
<evidence type="ECO:0000259" key="4">
    <source>
        <dbReference type="Pfam" id="PF20434"/>
    </source>
</evidence>
<feature type="transmembrane region" description="Helical" evidence="3">
    <location>
        <begin position="86"/>
        <end position="108"/>
    </location>
</feature>